<feature type="compositionally biased region" description="Polar residues" evidence="2">
    <location>
        <begin position="303"/>
        <end position="320"/>
    </location>
</feature>
<dbReference type="PANTHER" id="PTHR18898">
    <property type="entry name" value="NUCLEOPROTEIN TPR-RELATED"/>
    <property type="match status" value="1"/>
</dbReference>
<dbReference type="GO" id="GO:1901673">
    <property type="term" value="P:regulation of mitotic spindle assembly"/>
    <property type="evidence" value="ECO:0007669"/>
    <property type="project" value="TreeGrafter"/>
</dbReference>
<evidence type="ECO:0000313" key="3">
    <source>
        <dbReference type="EnsemblMetazoa" id="ADIR001864-PA"/>
    </source>
</evidence>
<dbReference type="VEuPathDB" id="VectorBase:ADIR001864"/>
<feature type="compositionally biased region" description="Acidic residues" evidence="2">
    <location>
        <begin position="630"/>
        <end position="641"/>
    </location>
</feature>
<dbReference type="GO" id="GO:0005643">
    <property type="term" value="C:nuclear pore"/>
    <property type="evidence" value="ECO:0007669"/>
    <property type="project" value="TreeGrafter"/>
</dbReference>
<evidence type="ECO:0000256" key="1">
    <source>
        <dbReference type="SAM" id="Coils"/>
    </source>
</evidence>
<feature type="region of interest" description="Disordered" evidence="2">
    <location>
        <begin position="585"/>
        <end position="666"/>
    </location>
</feature>
<reference evidence="4" key="1">
    <citation type="submission" date="2013-03" db="EMBL/GenBank/DDBJ databases">
        <title>The Genome Sequence of Anopheles dirus WRAIR2.</title>
        <authorList>
            <consortium name="The Broad Institute Genomics Platform"/>
            <person name="Neafsey D.E."/>
            <person name="Walton C."/>
            <person name="Walker B."/>
            <person name="Young S.K."/>
            <person name="Zeng Q."/>
            <person name="Gargeya S."/>
            <person name="Fitzgerald M."/>
            <person name="Haas B."/>
            <person name="Abouelleil A."/>
            <person name="Allen A.W."/>
            <person name="Alvarado L."/>
            <person name="Arachchi H.M."/>
            <person name="Berlin A.M."/>
            <person name="Chapman S.B."/>
            <person name="Gainer-Dewar J."/>
            <person name="Goldberg J."/>
            <person name="Griggs A."/>
            <person name="Gujja S."/>
            <person name="Hansen M."/>
            <person name="Howarth C."/>
            <person name="Imamovic A."/>
            <person name="Ireland A."/>
            <person name="Larimer J."/>
            <person name="McCowan C."/>
            <person name="Murphy C."/>
            <person name="Pearson M."/>
            <person name="Poon T.W."/>
            <person name="Priest M."/>
            <person name="Roberts A."/>
            <person name="Saif S."/>
            <person name="Shea T."/>
            <person name="Sisk P."/>
            <person name="Sykes S."/>
            <person name="Wortman J."/>
            <person name="Nusbaum C."/>
            <person name="Birren B."/>
        </authorList>
    </citation>
    <scope>NUCLEOTIDE SEQUENCE [LARGE SCALE GENOMIC DNA]</scope>
    <source>
        <strain evidence="4">WRAIR2</strain>
    </source>
</reference>
<sequence length="666" mass="76207">MASKLAKLEQDTITNSLEIVHHKVRLLMEVWKMFFDEICYLDYLTSLPSSIEQFLGEIYCLTMSFCVRKTQRMRELQAELFELRRVLGVSGDEPEDDWERGHMSLDRKLSQLQQRINTLRQQTEDRKRLMEAYTLEETELLNDLGEAAPPHEPLCPHPETGLLPDAGKMAQFGDYLSRLRAEKVKRIATRDKLQADIRQKAQILKWVPRKDRHLELTNEQLLIPSLTNLNKLQHLDFILSGLLDRKRQEEQQQTQQQQPQSQQQQPQPQSQPQKPPPKKPQQKKQPKTDQKQSSAPASAKQPEGQTTKQAYASPTRSDTIGETGVGAPPPPPPPSSPASEIDLPASSAASTTATTTSITATTANSDTGSLFEPTIETYMRLEAEEGRPMTREQTIEKIFQRVRACINLWWERCLISPDERLQCKVLYTDQLDEEAFVAHIEQQKLLQSYFDENEPIFRLINQWTDQWNQAVELQRAASPQNTAQLVEVNSRLLAIRRQLEARCREFEQRCQVKFTMFGRPVMQVLKRFQEKREPLRLPKSCKLQVIPMLPRVDAETAANQQQLEQATTGTPQELNELLVNLQKQKQKLPVEKETVNEEENEEEDEEDDDDDDEEEEESTDSDDSNHDGGDGDDGGSSDDGGEVNQKRDDELLEEAFASATAVTTHT</sequence>
<feature type="region of interest" description="Disordered" evidence="2">
    <location>
        <begin position="246"/>
        <end position="371"/>
    </location>
</feature>
<feature type="compositionally biased region" description="Pro residues" evidence="2">
    <location>
        <begin position="327"/>
        <end position="336"/>
    </location>
</feature>
<organism evidence="3 4">
    <name type="scientific">Anopheles dirus</name>
    <dbReference type="NCBI Taxonomy" id="7168"/>
    <lineage>
        <taxon>Eukaryota</taxon>
        <taxon>Metazoa</taxon>
        <taxon>Ecdysozoa</taxon>
        <taxon>Arthropoda</taxon>
        <taxon>Hexapoda</taxon>
        <taxon>Insecta</taxon>
        <taxon>Pterygota</taxon>
        <taxon>Neoptera</taxon>
        <taxon>Endopterygota</taxon>
        <taxon>Diptera</taxon>
        <taxon>Nematocera</taxon>
        <taxon>Culicoidea</taxon>
        <taxon>Culicidae</taxon>
        <taxon>Anophelinae</taxon>
        <taxon>Anopheles</taxon>
    </lineage>
</organism>
<dbReference type="EnsemblMetazoa" id="ADIR001864-RA">
    <property type="protein sequence ID" value="ADIR001864-PA"/>
    <property type="gene ID" value="ADIR001864"/>
</dbReference>
<dbReference type="GO" id="GO:0006406">
    <property type="term" value="P:mRNA export from nucleus"/>
    <property type="evidence" value="ECO:0007669"/>
    <property type="project" value="TreeGrafter"/>
</dbReference>
<keyword evidence="4" id="KW-1185">Reference proteome</keyword>
<accession>A0A182N2K6</accession>
<name>A0A182N2K6_9DIPT</name>
<dbReference type="Pfam" id="PF03999">
    <property type="entry name" value="MAP65_ASE1"/>
    <property type="match status" value="2"/>
</dbReference>
<proteinExistence type="predicted"/>
<feature type="compositionally biased region" description="Low complexity" evidence="2">
    <location>
        <begin position="251"/>
        <end position="272"/>
    </location>
</feature>
<feature type="compositionally biased region" description="Low complexity" evidence="2">
    <location>
        <begin position="345"/>
        <end position="363"/>
    </location>
</feature>
<feature type="compositionally biased region" description="Acidic residues" evidence="2">
    <location>
        <begin position="596"/>
        <end position="622"/>
    </location>
</feature>
<dbReference type="STRING" id="7168.A0A182N2K6"/>
<dbReference type="AlphaFoldDB" id="A0A182N2K6"/>
<keyword evidence="1" id="KW-0175">Coiled coil</keyword>
<evidence type="ECO:0000256" key="2">
    <source>
        <dbReference type="SAM" id="MobiDB-lite"/>
    </source>
</evidence>
<dbReference type="PANTHER" id="PTHR18898:SF2">
    <property type="entry name" value="NUCLEOPROTEIN TPR"/>
    <property type="match status" value="1"/>
</dbReference>
<evidence type="ECO:0000313" key="4">
    <source>
        <dbReference type="Proteomes" id="UP000075884"/>
    </source>
</evidence>
<dbReference type="GO" id="GO:0017056">
    <property type="term" value="F:structural constituent of nuclear pore"/>
    <property type="evidence" value="ECO:0007669"/>
    <property type="project" value="TreeGrafter"/>
</dbReference>
<dbReference type="Proteomes" id="UP000075884">
    <property type="component" value="Unassembled WGS sequence"/>
</dbReference>
<reference evidence="3" key="2">
    <citation type="submission" date="2020-05" db="UniProtKB">
        <authorList>
            <consortium name="EnsemblMetazoa"/>
        </authorList>
    </citation>
    <scope>IDENTIFICATION</scope>
    <source>
        <strain evidence="3">WRAIR2</strain>
    </source>
</reference>
<feature type="coiled-coil region" evidence="1">
    <location>
        <begin position="102"/>
        <end position="129"/>
    </location>
</feature>
<feature type="compositionally biased region" description="Basic residues" evidence="2">
    <location>
        <begin position="276"/>
        <end position="285"/>
    </location>
</feature>
<protein>
    <submittedName>
        <fullName evidence="3">Uncharacterized protein</fullName>
    </submittedName>
</protein>